<dbReference type="Proteomes" id="UP001341444">
    <property type="component" value="Unassembled WGS sequence"/>
</dbReference>
<dbReference type="EMBL" id="JARMAB010000013">
    <property type="protein sequence ID" value="MED1203551.1"/>
    <property type="molecule type" value="Genomic_DNA"/>
</dbReference>
<dbReference type="SUPFAM" id="SSF109854">
    <property type="entry name" value="DinB/YfiT-like putative metalloenzymes"/>
    <property type="match status" value="1"/>
</dbReference>
<name>A0ABU6MFV2_9BACI</name>
<dbReference type="RefSeq" id="WP_232317663.1">
    <property type="nucleotide sequence ID" value="NZ_JARMAB010000013.1"/>
</dbReference>
<keyword evidence="2" id="KW-0479">Metal-binding</keyword>
<proteinExistence type="inferred from homology"/>
<reference evidence="3 4" key="1">
    <citation type="submission" date="2023-03" db="EMBL/GenBank/DDBJ databases">
        <title>Bacillus Genome Sequencing.</title>
        <authorList>
            <person name="Dunlap C."/>
        </authorList>
    </citation>
    <scope>NUCLEOTIDE SEQUENCE [LARGE SCALE GENOMIC DNA]</scope>
    <source>
        <strain evidence="3 4">B-23453</strain>
    </source>
</reference>
<dbReference type="Pfam" id="PF05163">
    <property type="entry name" value="DinB"/>
    <property type="match status" value="1"/>
</dbReference>
<organism evidence="3 4">
    <name type="scientific">Heyndrickxia acidicola</name>
    <dbReference type="NCBI Taxonomy" id="209389"/>
    <lineage>
        <taxon>Bacteria</taxon>
        <taxon>Bacillati</taxon>
        <taxon>Bacillota</taxon>
        <taxon>Bacilli</taxon>
        <taxon>Bacillales</taxon>
        <taxon>Bacillaceae</taxon>
        <taxon>Heyndrickxia</taxon>
    </lineage>
</organism>
<gene>
    <name evidence="3" type="ORF">P4T90_10745</name>
</gene>
<comment type="caution">
    <text evidence="3">The sequence shown here is derived from an EMBL/GenBank/DDBJ whole genome shotgun (WGS) entry which is preliminary data.</text>
</comment>
<evidence type="ECO:0000313" key="4">
    <source>
        <dbReference type="Proteomes" id="UP001341444"/>
    </source>
</evidence>
<comment type="similarity">
    <text evidence="1">Belongs to the DinB family.</text>
</comment>
<dbReference type="InterPro" id="IPR034660">
    <property type="entry name" value="DinB/YfiT-like"/>
</dbReference>
<evidence type="ECO:0000256" key="2">
    <source>
        <dbReference type="ARBA" id="ARBA00022723"/>
    </source>
</evidence>
<accession>A0ABU6MFV2</accession>
<dbReference type="InterPro" id="IPR007837">
    <property type="entry name" value="DinB"/>
</dbReference>
<sequence length="35" mass="3968">MGHEAHHKGQLVLYARMLGVIPPFYIDLRHAALVL</sequence>
<keyword evidence="4" id="KW-1185">Reference proteome</keyword>
<protein>
    <submittedName>
        <fullName evidence="3">DinB family protein</fullName>
    </submittedName>
</protein>
<evidence type="ECO:0000313" key="3">
    <source>
        <dbReference type="EMBL" id="MED1203551.1"/>
    </source>
</evidence>
<evidence type="ECO:0000256" key="1">
    <source>
        <dbReference type="ARBA" id="ARBA00008635"/>
    </source>
</evidence>
<dbReference type="Gene3D" id="1.20.120.450">
    <property type="entry name" value="dinb family like domain"/>
    <property type="match status" value="1"/>
</dbReference>